<keyword evidence="3" id="KW-1185">Reference proteome</keyword>
<dbReference type="PANTHER" id="PTHR38659:SF1">
    <property type="entry name" value="METAL DEPENDENT PHOSPHOHYDROLASE"/>
    <property type="match status" value="1"/>
</dbReference>
<evidence type="ECO:0000313" key="3">
    <source>
        <dbReference type="Proteomes" id="UP000184148"/>
    </source>
</evidence>
<dbReference type="Gene3D" id="1.10.3210.10">
    <property type="entry name" value="Hypothetical protein af1432"/>
    <property type="match status" value="1"/>
</dbReference>
<dbReference type="SUPFAM" id="SSF109604">
    <property type="entry name" value="HD-domain/PDEase-like"/>
    <property type="match status" value="1"/>
</dbReference>
<dbReference type="InterPro" id="IPR003607">
    <property type="entry name" value="HD/PDEase_dom"/>
</dbReference>
<organism evidence="2 3">
    <name type="scientific">Desulforamulus putei DSM 12395</name>
    <dbReference type="NCBI Taxonomy" id="1121429"/>
    <lineage>
        <taxon>Bacteria</taxon>
        <taxon>Bacillati</taxon>
        <taxon>Bacillota</taxon>
        <taxon>Clostridia</taxon>
        <taxon>Eubacteriales</taxon>
        <taxon>Peptococcaceae</taxon>
        <taxon>Desulforamulus</taxon>
    </lineage>
</organism>
<dbReference type="SMART" id="SM00471">
    <property type="entry name" value="HDc"/>
    <property type="match status" value="1"/>
</dbReference>
<dbReference type="NCBIfam" id="TIGR00277">
    <property type="entry name" value="HDIG"/>
    <property type="match status" value="1"/>
</dbReference>
<reference evidence="3" key="1">
    <citation type="submission" date="2016-11" db="EMBL/GenBank/DDBJ databases">
        <authorList>
            <person name="Varghese N."/>
            <person name="Submissions S."/>
        </authorList>
    </citation>
    <scope>NUCLEOTIDE SEQUENCE [LARGE SCALE GENOMIC DNA]</scope>
    <source>
        <strain evidence="3">DSM 12395</strain>
    </source>
</reference>
<dbReference type="InterPro" id="IPR006674">
    <property type="entry name" value="HD_domain"/>
</dbReference>
<dbReference type="EMBL" id="FQUY01000041">
    <property type="protein sequence ID" value="SHF61081.1"/>
    <property type="molecule type" value="Genomic_DNA"/>
</dbReference>
<sequence>MHREEALQILKKKLKNKNLINHCIAVEVVMRRLAQRFGEEEEKWALAGLLHDIDYDDTKDHPELHSLEGARMLAEMGLPEDVVYAVKVHNDRHGLPRTGLMDKALYATDPTTGLIVAGALIKPEKKLSAIDVPFLLNRMNEKSFARGANREQIRSCAELGLTLEEFLGLSLEAMQGAADQLGL</sequence>
<dbReference type="PANTHER" id="PTHR38659">
    <property type="entry name" value="METAL-DEPENDENT PHOSPHOHYDROLASE"/>
    <property type="match status" value="1"/>
</dbReference>
<accession>A0A1M5D294</accession>
<gene>
    <name evidence="2" type="ORF">SAMN02745133_03086</name>
</gene>
<dbReference type="InterPro" id="IPR006675">
    <property type="entry name" value="HDIG_dom"/>
</dbReference>
<dbReference type="CDD" id="cd00077">
    <property type="entry name" value="HDc"/>
    <property type="match status" value="1"/>
</dbReference>
<name>A0A1M5D294_9FIRM</name>
<evidence type="ECO:0000313" key="2">
    <source>
        <dbReference type="EMBL" id="SHF61081.1"/>
    </source>
</evidence>
<dbReference type="Pfam" id="PF01966">
    <property type="entry name" value="HD"/>
    <property type="match status" value="1"/>
</dbReference>
<dbReference type="OrthoDB" id="9801160at2"/>
<feature type="domain" description="HD/PDEase" evidence="1">
    <location>
        <begin position="15"/>
        <end position="123"/>
    </location>
</feature>
<evidence type="ECO:0000259" key="1">
    <source>
        <dbReference type="SMART" id="SM00471"/>
    </source>
</evidence>
<dbReference type="RefSeq" id="WP_073240233.1">
    <property type="nucleotide sequence ID" value="NZ_FQUY01000041.1"/>
</dbReference>
<dbReference type="STRING" id="1121429.SAMN02745133_03086"/>
<dbReference type="Proteomes" id="UP000184148">
    <property type="component" value="Unassembled WGS sequence"/>
</dbReference>
<protein>
    <submittedName>
        <fullName evidence="2">HDIG domain-containing protein</fullName>
    </submittedName>
</protein>
<dbReference type="AlphaFoldDB" id="A0A1M5D294"/>
<proteinExistence type="predicted"/>